<reference evidence="2" key="1">
    <citation type="submission" date="2020-06" db="EMBL/GenBank/DDBJ databases">
        <authorList>
            <consortium name="Plant Systems Biology data submission"/>
        </authorList>
    </citation>
    <scope>NUCLEOTIDE SEQUENCE</scope>
    <source>
        <strain evidence="2">D6</strain>
    </source>
</reference>
<dbReference type="Gene3D" id="2.60.120.620">
    <property type="entry name" value="q2cbj1_9rhob like domain"/>
    <property type="match status" value="1"/>
</dbReference>
<protein>
    <recommendedName>
        <fullName evidence="4">Prolyl 4-hydroxylase alpha subunit Fe(2+) 2OG dioxygenase domain-containing protein</fullName>
    </recommendedName>
</protein>
<evidence type="ECO:0000256" key="1">
    <source>
        <dbReference type="SAM" id="MobiDB-lite"/>
    </source>
</evidence>
<dbReference type="AlphaFoldDB" id="A0A9N8DFT7"/>
<name>A0A9N8DFT7_9STRA</name>
<evidence type="ECO:0000313" key="2">
    <source>
        <dbReference type="EMBL" id="CAB9501967.1"/>
    </source>
</evidence>
<accession>A0A9N8DFT7</accession>
<dbReference type="PANTHER" id="PTHR33099">
    <property type="entry name" value="FE2OG DIOXYGENASE DOMAIN-CONTAINING PROTEIN"/>
    <property type="match status" value="1"/>
</dbReference>
<keyword evidence="3" id="KW-1185">Reference proteome</keyword>
<dbReference type="Proteomes" id="UP001153069">
    <property type="component" value="Unassembled WGS sequence"/>
</dbReference>
<dbReference type="PANTHER" id="PTHR33099:SF7">
    <property type="entry name" value="MYND-TYPE DOMAIN-CONTAINING PROTEIN"/>
    <property type="match status" value="1"/>
</dbReference>
<comment type="caution">
    <text evidence="2">The sequence shown here is derived from an EMBL/GenBank/DDBJ whole genome shotgun (WGS) entry which is preliminary data.</text>
</comment>
<evidence type="ECO:0000313" key="3">
    <source>
        <dbReference type="Proteomes" id="UP001153069"/>
    </source>
</evidence>
<dbReference type="EMBL" id="CAICTM010000122">
    <property type="protein sequence ID" value="CAB9501967.1"/>
    <property type="molecule type" value="Genomic_DNA"/>
</dbReference>
<dbReference type="OrthoDB" id="116233at2759"/>
<evidence type="ECO:0008006" key="4">
    <source>
        <dbReference type="Google" id="ProtNLM"/>
    </source>
</evidence>
<organism evidence="2 3">
    <name type="scientific">Seminavis robusta</name>
    <dbReference type="NCBI Taxonomy" id="568900"/>
    <lineage>
        <taxon>Eukaryota</taxon>
        <taxon>Sar</taxon>
        <taxon>Stramenopiles</taxon>
        <taxon>Ochrophyta</taxon>
        <taxon>Bacillariophyta</taxon>
        <taxon>Bacillariophyceae</taxon>
        <taxon>Bacillariophycidae</taxon>
        <taxon>Naviculales</taxon>
        <taxon>Naviculaceae</taxon>
        <taxon>Seminavis</taxon>
    </lineage>
</organism>
<sequence length="812" mass="89190">MTESLKDEGEWKEEFKEVLDSLESGGDFCVAKSVTPPCLHPKIRLDGMAVADKDDESNEDERLAFPLTQSQAKQIKAFAEKAPFGKGMQTVVDEEVRKAWQVDSSKVIFDDQDEWNDFLESVVQDCAGCLGIKPDVRASVEANLYKLLLYEPGGHFKKHKDTEKEPGMFGTLVIQLPAKYTGGALLIEHCGDKKKIDFSSKSQDVFFVTAFFADCEHELQEVTSGWRLCLVYNLVMKSQGGQSSVALPCAEELTAHASTLRNLARQWNHEDSGISQDVLGYVLEHQYTETNLRFANLKGRDRAVVDTLRNARDSNGRPLFVVCLLLLQKWESGSAEDDGDNYYYHRRDRDNATYTMEEVHETTTSTCLWIGPNDEEMDEFNLDFDLQEALLADESLEDLFGEDPDREEAEGFTGNAGPTLEYWYYRGAVAFWPNSKNLDVSTKAGLPFLASSMSSVESSLVPAFAASVVSLLEQKKGSIDGDILTALLAAKDVNLMQRAFETIAWIKDKALATEMVEAMKTFQDSNLNSTALAVLERASSFKSSSTRAQGIDTAIVFLGLLAPNSLEPLIGEARETIIRGAMSDLQSFLTSTKQCKTLAPLAFHSPSLGTFVDAIINNANATNAAIASSVLAELMNMDDFATNAEVLRLAKHRSAQLVEATKSGMPAFTWRQPNARITGSSSSATPAVLSFLQSDAESQTFYGFDGIDHARRFSFKYFGNGRESGYSASAIPGGRGRDAYVTITKTSHMYDTITKKYKAQKMELEKILSGFGFDAPVPTGRRRSAEALAAAEAAPKKSKTSGGGGPDDPVEL</sequence>
<gene>
    <name evidence="2" type="ORF">SEMRO_123_G059610.1</name>
</gene>
<feature type="region of interest" description="Disordered" evidence="1">
    <location>
        <begin position="782"/>
        <end position="812"/>
    </location>
</feature>
<proteinExistence type="predicted"/>